<protein>
    <submittedName>
        <fullName evidence="3">SHOCT domain-containing protein</fullName>
    </submittedName>
</protein>
<evidence type="ECO:0000313" key="3">
    <source>
        <dbReference type="EMBL" id="XDQ41583.1"/>
    </source>
</evidence>
<name>A0AB39QH61_9ACTN</name>
<dbReference type="AlphaFoldDB" id="A0AB39QH61"/>
<evidence type="ECO:0000259" key="2">
    <source>
        <dbReference type="Pfam" id="PF09851"/>
    </source>
</evidence>
<dbReference type="EMBL" id="CP163441">
    <property type="protein sequence ID" value="XDQ41583.1"/>
    <property type="molecule type" value="Genomic_DNA"/>
</dbReference>
<dbReference type="RefSeq" id="WP_369221211.1">
    <property type="nucleotide sequence ID" value="NZ_CP163441.1"/>
</dbReference>
<organism evidence="3">
    <name type="scientific">Streptomyces sp. R39</name>
    <dbReference type="NCBI Taxonomy" id="3238631"/>
    <lineage>
        <taxon>Bacteria</taxon>
        <taxon>Bacillati</taxon>
        <taxon>Actinomycetota</taxon>
        <taxon>Actinomycetes</taxon>
        <taxon>Kitasatosporales</taxon>
        <taxon>Streptomycetaceae</taxon>
        <taxon>Streptomyces</taxon>
    </lineage>
</organism>
<feature type="compositionally biased region" description="Low complexity" evidence="1">
    <location>
        <begin position="1"/>
        <end position="20"/>
    </location>
</feature>
<proteinExistence type="predicted"/>
<dbReference type="Pfam" id="PF09851">
    <property type="entry name" value="SHOCT"/>
    <property type="match status" value="1"/>
</dbReference>
<feature type="region of interest" description="Disordered" evidence="1">
    <location>
        <begin position="1"/>
        <end position="46"/>
    </location>
</feature>
<accession>A0AB39QH61</accession>
<dbReference type="InterPro" id="IPR018649">
    <property type="entry name" value="SHOCT"/>
</dbReference>
<reference evidence="3" key="1">
    <citation type="submission" date="2024-07" db="EMBL/GenBank/DDBJ databases">
        <authorList>
            <person name="Yu S.T."/>
        </authorList>
    </citation>
    <scope>NUCLEOTIDE SEQUENCE</scope>
    <source>
        <strain evidence="3">R39</strain>
    </source>
</reference>
<gene>
    <name evidence="3" type="ORF">AB5J52_04465</name>
</gene>
<sequence length="78" mass="8305">MRTAPAGAGPTGPARGRPGPAVRPPPARTTAPNPSHGRPPGGRRRILAERYARGEIDEEEYRRRLDTLRGSRSGPAGN</sequence>
<feature type="domain" description="SHOCT" evidence="2">
    <location>
        <begin position="45"/>
        <end position="68"/>
    </location>
</feature>
<evidence type="ECO:0000256" key="1">
    <source>
        <dbReference type="SAM" id="MobiDB-lite"/>
    </source>
</evidence>